<keyword evidence="2" id="KW-1185">Reference proteome</keyword>
<dbReference type="Proteomes" id="UP000019028">
    <property type="component" value="Chromosome"/>
</dbReference>
<dbReference type="OrthoDB" id="9849229at2"/>
<gene>
    <name evidence="1" type="ORF">Sant_1489</name>
</gene>
<organism evidence="1 2">
    <name type="scientific">Sodalis praecaptivus</name>
    <dbReference type="NCBI Taxonomy" id="1239307"/>
    <lineage>
        <taxon>Bacteria</taxon>
        <taxon>Pseudomonadati</taxon>
        <taxon>Pseudomonadota</taxon>
        <taxon>Gammaproteobacteria</taxon>
        <taxon>Enterobacterales</taxon>
        <taxon>Bruguierivoracaceae</taxon>
        <taxon>Sodalis</taxon>
    </lineage>
</organism>
<evidence type="ECO:0000313" key="1">
    <source>
        <dbReference type="EMBL" id="AHF76547.1"/>
    </source>
</evidence>
<proteinExistence type="predicted"/>
<accession>W0HVL7</accession>
<protein>
    <submittedName>
        <fullName evidence="1">Uncharacterized protein</fullName>
    </submittedName>
</protein>
<dbReference type="HOGENOM" id="CLU_465311_0_0_6"/>
<sequence length="586" mass="63344">MEPVSRAGFVLRTATYALLDKATWLDTLASRISRGSMNRDRLASRLVADMMHLGGAALHQTPTFRDYDAELVAFGRSALLAETHQQFKDGAANFVRRLLASRDCQPWLQTVAASLTELLPPEVADHPLERVLTALSRQENGEAVLRMGLRNALAGVVGGRLLTAPLMSALKRAILDNGKYPPTFYGHHAAAWYLRRLLAPDDHSPLSPPVSAWLIASGGDLFRSLYRQKGLLYQRLGIQPAASDIGTLFVQGFPCTIKATADMTPAALTRLVLKAYVSGRLPALETSLATLPTSVGQAFRQQRDTLLAFIGRLPDAEITATAGLPDEITAVTATLAREIAPADKRPLDKHCGFPLPVKHPVMRGKWAVDPGFDRAWDEGMTLVIRPAEHELRLWVQKGVRAWHSAWQGAGGAKVAPNCDDALARLSALVQGNALGLLAVTRLLNPAGIVQALGQRILSPFDGGQPDRICYQGLWLQLAKPTVSFEVSSEEGVNIDATLSWPIVRYGPRSRCDITPLETGGAATLSSTVQIHLAVTARGIEQPSVTLGPVRLLIREIWRNSAPQAPHAAAALPESGSPLVKMMGEID</sequence>
<dbReference type="KEGG" id="sod:Sant_1489"/>
<dbReference type="EMBL" id="CP006569">
    <property type="protein sequence ID" value="AHF76547.1"/>
    <property type="molecule type" value="Genomic_DNA"/>
</dbReference>
<dbReference type="RefSeq" id="WP_025421681.1">
    <property type="nucleotide sequence ID" value="NZ_CP006569.1"/>
</dbReference>
<dbReference type="PATRIC" id="fig|1239307.3.peg.1613"/>
<dbReference type="AlphaFoldDB" id="W0HVL7"/>
<name>W0HVL7_9GAMM</name>
<evidence type="ECO:0000313" key="2">
    <source>
        <dbReference type="Proteomes" id="UP000019028"/>
    </source>
</evidence>
<reference evidence="1 2" key="1">
    <citation type="journal article" date="2014" name="Genome Biol. Evol.">
        <title>Genome degeneration and adaptation in a nascent stage of symbiosis.</title>
        <authorList>
            <person name="Oakeson K.F."/>
            <person name="Gil R."/>
            <person name="Clayton A.L."/>
            <person name="Dunn D.M."/>
            <person name="von Niederhausern A.C."/>
            <person name="Hamil C."/>
            <person name="Aoyagi A."/>
            <person name="Duval B."/>
            <person name="Baca A."/>
            <person name="Silva F.J."/>
            <person name="Vallier A."/>
            <person name="Jackson D.G."/>
            <person name="Latorre A."/>
            <person name="Weiss R.B."/>
            <person name="Heddi A."/>
            <person name="Moya A."/>
            <person name="Dale C."/>
        </authorList>
    </citation>
    <scope>NUCLEOTIDE SEQUENCE [LARGE SCALE GENOMIC DNA]</scope>
    <source>
        <strain evidence="1 2">HS1</strain>
    </source>
</reference>